<evidence type="ECO:0000313" key="1">
    <source>
        <dbReference type="EMBL" id="MCK2034651.1"/>
    </source>
</evidence>
<name>A0ABT0FA63_9MICO</name>
<sequence>MDTFLANESPDLGPIDLDWTIAELVEWLSDDVRQHDAALHQPLTRIEAAVTGSRWGGTSSTIALIRSLVDAVRADPALRAVRIHDLDRQEPQDTSALPERIPQLA</sequence>
<evidence type="ECO:0000313" key="2">
    <source>
        <dbReference type="Proteomes" id="UP001300096"/>
    </source>
</evidence>
<proteinExistence type="predicted"/>
<keyword evidence="2" id="KW-1185">Reference proteome</keyword>
<reference evidence="1 2" key="1">
    <citation type="submission" date="2021-06" db="EMBL/GenBank/DDBJ databases">
        <title>Genome-based taxonomic framework of Microbacterium strains isolated from marine environment, the description of four new species and reclassification of four preexisting species.</title>
        <authorList>
            <person name="Lee S.D."/>
            <person name="Kim S.-M."/>
            <person name="Byeon Y.-S."/>
            <person name="Yang H.L."/>
            <person name="Kim I.S."/>
        </authorList>
    </citation>
    <scope>NUCLEOTIDE SEQUENCE [LARGE SCALE GENOMIC DNA]</scope>
    <source>
        <strain evidence="1 2">SSW1-49</strain>
    </source>
</reference>
<organism evidence="1 2">
    <name type="scientific">Microbacterium croceum</name>
    <dbReference type="NCBI Taxonomy" id="2851645"/>
    <lineage>
        <taxon>Bacteria</taxon>
        <taxon>Bacillati</taxon>
        <taxon>Actinomycetota</taxon>
        <taxon>Actinomycetes</taxon>
        <taxon>Micrococcales</taxon>
        <taxon>Microbacteriaceae</taxon>
        <taxon>Microbacterium</taxon>
    </lineage>
</organism>
<accession>A0ABT0FA63</accession>
<gene>
    <name evidence="1" type="ORF">KZC51_00755</name>
</gene>
<dbReference type="Proteomes" id="UP001300096">
    <property type="component" value="Unassembled WGS sequence"/>
</dbReference>
<protein>
    <submittedName>
        <fullName evidence="1">Uncharacterized protein</fullName>
    </submittedName>
</protein>
<dbReference type="EMBL" id="JAHWXN010000001">
    <property type="protein sequence ID" value="MCK2034651.1"/>
    <property type="molecule type" value="Genomic_DNA"/>
</dbReference>
<dbReference type="RefSeq" id="WP_247628114.1">
    <property type="nucleotide sequence ID" value="NZ_JAHWXN010000001.1"/>
</dbReference>
<comment type="caution">
    <text evidence="1">The sequence shown here is derived from an EMBL/GenBank/DDBJ whole genome shotgun (WGS) entry which is preliminary data.</text>
</comment>